<evidence type="ECO:0000313" key="1">
    <source>
        <dbReference type="EMBL" id="UZW21081.1"/>
    </source>
</evidence>
<gene>
    <name evidence="1" type="ORF">OSC50_12315</name>
</gene>
<proteinExistence type="predicted"/>
<protein>
    <submittedName>
        <fullName evidence="1">Uncharacterized protein</fullName>
    </submittedName>
</protein>
<dbReference type="EMBL" id="CP112866">
    <property type="protein sequence ID" value="UZW21081.1"/>
    <property type="molecule type" value="Genomic_DNA"/>
</dbReference>
<organism evidence="1 2">
    <name type="scientific">Pseudomonas quebecensis</name>
    <dbReference type="NCBI Taxonomy" id="2995174"/>
    <lineage>
        <taxon>Bacteria</taxon>
        <taxon>Pseudomonadati</taxon>
        <taxon>Pseudomonadota</taxon>
        <taxon>Gammaproteobacteria</taxon>
        <taxon>Pseudomonadales</taxon>
        <taxon>Pseudomonadaceae</taxon>
        <taxon>Pseudomonas</taxon>
    </lineage>
</organism>
<accession>A0ABY6QNM4</accession>
<keyword evidence="2" id="KW-1185">Reference proteome</keyword>
<name>A0ABY6QNM4_9PSED</name>
<dbReference type="Proteomes" id="UP001164116">
    <property type="component" value="Chromosome"/>
</dbReference>
<reference evidence="1" key="1">
    <citation type="submission" date="2022-11" db="EMBL/GenBank/DDBJ databases">
        <title>Taxonomic description of a new Pseudomonas species.</title>
        <authorList>
            <person name="Tambong J.T."/>
        </authorList>
    </citation>
    <scope>NUCLEOTIDE SEQUENCE</scope>
    <source>
        <strain evidence="1">S1Bt42</strain>
    </source>
</reference>
<sequence length="83" mass="8787">MVDFNKQLPAAVSRQVDKIMAEIQKAGSMIMAVKAGARANGLVIGLLCSGSITDETAQALQSAFDAATEKKLKELSVWSAPQH</sequence>
<evidence type="ECO:0000313" key="2">
    <source>
        <dbReference type="Proteomes" id="UP001164116"/>
    </source>
</evidence>
<dbReference type="RefSeq" id="WP_266249275.1">
    <property type="nucleotide sequence ID" value="NZ_CP112866.1"/>
</dbReference>